<reference evidence="2 3" key="1">
    <citation type="submission" date="2019-05" db="EMBL/GenBank/DDBJ databases">
        <title>Draft genome sequence of Nonomuraea zeae DSM 100528.</title>
        <authorList>
            <person name="Saricaoglu S."/>
            <person name="Isik K."/>
        </authorList>
    </citation>
    <scope>NUCLEOTIDE SEQUENCE [LARGE SCALE GENOMIC DNA]</scope>
    <source>
        <strain evidence="2 3">DSM 100528</strain>
    </source>
</reference>
<dbReference type="InterPro" id="IPR000073">
    <property type="entry name" value="AB_hydrolase_1"/>
</dbReference>
<comment type="caution">
    <text evidence="2">The sequence shown here is derived from an EMBL/GenBank/DDBJ whole genome shotgun (WGS) entry which is preliminary data.</text>
</comment>
<keyword evidence="3" id="KW-1185">Reference proteome</keyword>
<dbReference type="EMBL" id="VCKX01000382">
    <property type="protein sequence ID" value="TMR16177.1"/>
    <property type="molecule type" value="Genomic_DNA"/>
</dbReference>
<dbReference type="PANTHER" id="PTHR43433">
    <property type="entry name" value="HYDROLASE, ALPHA/BETA FOLD FAMILY PROTEIN"/>
    <property type="match status" value="1"/>
</dbReference>
<dbReference type="RefSeq" id="WP_138697923.1">
    <property type="nucleotide sequence ID" value="NZ_JBHSAZ010000043.1"/>
</dbReference>
<sequence length="288" mass="30425">MTEPKTHTLEVPGAILHYDVREAGTSDEPILLMIGSPMDATGFATLAGHFGDRTVVTYDPRGIGRSERTDGAAESTPDLHADDLDRLIAALGGGPVDIFASSGGAVNGLALVARHPERVRTLVAHEPPAAQALPDRKEALAAVVDMRETYDRDGFGAAMAKFIAITSHRGEIPADLAELPVRSPAEFGMPTEDDGSRDDVLFRQNLISCTHYEHDFDALRAARTRIVIGVGAESEGEMACRSGLAVAERLGTEPVVFPSGHGGFLGGEFGMAGDPDAFAVTLRQVLNG</sequence>
<dbReference type="InterPro" id="IPR029058">
    <property type="entry name" value="AB_hydrolase_fold"/>
</dbReference>
<dbReference type="GO" id="GO:0046503">
    <property type="term" value="P:glycerolipid catabolic process"/>
    <property type="evidence" value="ECO:0007669"/>
    <property type="project" value="TreeGrafter"/>
</dbReference>
<accession>A0A5S4FCY2</accession>
<dbReference type="Gene3D" id="3.40.50.1820">
    <property type="entry name" value="alpha/beta hydrolase"/>
    <property type="match status" value="1"/>
</dbReference>
<feature type="domain" description="AB hydrolase-1" evidence="1">
    <location>
        <begin position="46"/>
        <end position="179"/>
    </location>
</feature>
<evidence type="ECO:0000313" key="3">
    <source>
        <dbReference type="Proteomes" id="UP000306628"/>
    </source>
</evidence>
<proteinExistence type="predicted"/>
<protein>
    <submittedName>
        <fullName evidence="2">Alpha/beta hydrolase</fullName>
    </submittedName>
</protein>
<dbReference type="Pfam" id="PF00561">
    <property type="entry name" value="Abhydrolase_1"/>
    <property type="match status" value="1"/>
</dbReference>
<name>A0A5S4FCY2_9ACTN</name>
<keyword evidence="2" id="KW-0378">Hydrolase</keyword>
<evidence type="ECO:0000313" key="2">
    <source>
        <dbReference type="EMBL" id="TMR16177.1"/>
    </source>
</evidence>
<dbReference type="AlphaFoldDB" id="A0A5S4FCY2"/>
<dbReference type="OrthoDB" id="3210164at2"/>
<dbReference type="InterPro" id="IPR050471">
    <property type="entry name" value="AB_hydrolase"/>
</dbReference>
<dbReference type="GO" id="GO:0004806">
    <property type="term" value="F:triacylglycerol lipase activity"/>
    <property type="evidence" value="ECO:0007669"/>
    <property type="project" value="TreeGrafter"/>
</dbReference>
<gene>
    <name evidence="2" type="ORF">ETD85_55570</name>
</gene>
<dbReference type="SUPFAM" id="SSF53474">
    <property type="entry name" value="alpha/beta-Hydrolases"/>
    <property type="match status" value="1"/>
</dbReference>
<organism evidence="2 3">
    <name type="scientific">Nonomuraea zeae</name>
    <dbReference type="NCBI Taxonomy" id="1642303"/>
    <lineage>
        <taxon>Bacteria</taxon>
        <taxon>Bacillati</taxon>
        <taxon>Actinomycetota</taxon>
        <taxon>Actinomycetes</taxon>
        <taxon>Streptosporangiales</taxon>
        <taxon>Streptosporangiaceae</taxon>
        <taxon>Nonomuraea</taxon>
    </lineage>
</organism>
<dbReference type="PANTHER" id="PTHR43433:SF5">
    <property type="entry name" value="AB HYDROLASE-1 DOMAIN-CONTAINING PROTEIN"/>
    <property type="match status" value="1"/>
</dbReference>
<evidence type="ECO:0000259" key="1">
    <source>
        <dbReference type="Pfam" id="PF00561"/>
    </source>
</evidence>
<dbReference type="Proteomes" id="UP000306628">
    <property type="component" value="Unassembled WGS sequence"/>
</dbReference>